<feature type="compositionally biased region" description="Low complexity" evidence="7">
    <location>
        <begin position="74"/>
        <end position="92"/>
    </location>
</feature>
<dbReference type="PATRIC" id="fig|1341156.4.peg.1618"/>
<sequence>MENRKEDLARKIARNMSMTENFGDEPEPARGVTDFGEDAFDTVYARTARERRPQRAYAGSSSGSRRSTAQRQHSGTASRSGSSSKRSSGGSTYAKKPANSRNTKTSNKAAAVKKPAVTIKKKKKKPMTATKAALICTCILLTGLMAGGGFLIVGNKMYEDSFLDNTYISGVDVGGMDKRQALEEVKKKAGIPDVLAITKRDGSQITIPLADIGYKDNTEELVNKYYNGQDHGKWLSAMFEKEEYSIKNSFHYDKKKLESILAHKLIKNQKAKAPQDAYISRNDAGSFMVVGENDGDSIDTNKIQLLFDYVESELDELHFDIAIGSVDCYKKAKLHSEDLYERCQKLNNLHNIEIVIDFQLNTEKIDGPTIMKWVGYDEDAPVNALEVDRDKVEQYVSLLASRYDTFGKDRQFVSTSRGPITVPQGEGCYGWWLDQDAMTDHIIECIENCESTRMDAIYYVNPDSTYSYTCNPDWLTDKTDYGDTYFDVDLKMQHMWYYENGEMKMESDIVSGYPSESRNTPAGVYKLWLKERGKTLVGSSDGQSYASYVEFWNYFSTIGIGFHDASWQGGVFGGEKYQSPTWGSHGCVNLPYDAAEYIYENAPLDTPVFLYW</sequence>
<keyword evidence="2" id="KW-0808">Transferase</keyword>
<dbReference type="InterPro" id="IPR022029">
    <property type="entry name" value="YoaR-like_PG-bd"/>
</dbReference>
<name>A0A011VW12_RUMAL</name>
<keyword evidence="8" id="KW-0812">Transmembrane</keyword>
<organism evidence="10 11">
    <name type="scientific">Ruminococcus albus SY3</name>
    <dbReference type="NCBI Taxonomy" id="1341156"/>
    <lineage>
        <taxon>Bacteria</taxon>
        <taxon>Bacillati</taxon>
        <taxon>Bacillota</taxon>
        <taxon>Clostridia</taxon>
        <taxon>Eubacteriales</taxon>
        <taxon>Oscillospiraceae</taxon>
        <taxon>Ruminococcus</taxon>
    </lineage>
</organism>
<dbReference type="GO" id="GO:0005576">
    <property type="term" value="C:extracellular region"/>
    <property type="evidence" value="ECO:0007669"/>
    <property type="project" value="TreeGrafter"/>
</dbReference>
<dbReference type="CDD" id="cd16913">
    <property type="entry name" value="YkuD_like"/>
    <property type="match status" value="1"/>
</dbReference>
<dbReference type="GO" id="GO:0071972">
    <property type="term" value="F:peptidoglycan L,D-transpeptidase activity"/>
    <property type="evidence" value="ECO:0007669"/>
    <property type="project" value="TreeGrafter"/>
</dbReference>
<evidence type="ECO:0000256" key="6">
    <source>
        <dbReference type="PROSITE-ProRule" id="PRU01373"/>
    </source>
</evidence>
<dbReference type="PANTHER" id="PTHR30582">
    <property type="entry name" value="L,D-TRANSPEPTIDASE"/>
    <property type="match status" value="1"/>
</dbReference>
<gene>
    <name evidence="10" type="ORF">RASY3_06030</name>
</gene>
<dbReference type="InterPro" id="IPR038063">
    <property type="entry name" value="Transpep_catalytic_dom"/>
</dbReference>
<dbReference type="Gene3D" id="3.10.20.800">
    <property type="match status" value="1"/>
</dbReference>
<dbReference type="GO" id="GO:0071555">
    <property type="term" value="P:cell wall organization"/>
    <property type="evidence" value="ECO:0007669"/>
    <property type="project" value="UniProtKB-UniRule"/>
</dbReference>
<evidence type="ECO:0000313" key="11">
    <source>
        <dbReference type="Proteomes" id="UP000021369"/>
    </source>
</evidence>
<dbReference type="GO" id="GO:0016740">
    <property type="term" value="F:transferase activity"/>
    <property type="evidence" value="ECO:0007669"/>
    <property type="project" value="UniProtKB-KW"/>
</dbReference>
<dbReference type="InterPro" id="IPR038054">
    <property type="entry name" value="LD_TPept-like_central_sf"/>
</dbReference>
<dbReference type="Pfam" id="PF12229">
    <property type="entry name" value="PG_binding_4"/>
    <property type="match status" value="2"/>
</dbReference>
<evidence type="ECO:0000259" key="9">
    <source>
        <dbReference type="PROSITE" id="PS52029"/>
    </source>
</evidence>
<keyword evidence="5 6" id="KW-0961">Cell wall biogenesis/degradation</keyword>
<protein>
    <recommendedName>
        <fullName evidence="9">L,D-TPase catalytic domain-containing protein</fullName>
    </recommendedName>
</protein>
<proteinExistence type="predicted"/>
<evidence type="ECO:0000256" key="7">
    <source>
        <dbReference type="SAM" id="MobiDB-lite"/>
    </source>
</evidence>
<accession>A0A011VW12</accession>
<evidence type="ECO:0000256" key="3">
    <source>
        <dbReference type="ARBA" id="ARBA00022960"/>
    </source>
</evidence>
<dbReference type="EMBL" id="JEOB01000002">
    <property type="protein sequence ID" value="EXM39456.1"/>
    <property type="molecule type" value="Genomic_DNA"/>
</dbReference>
<evidence type="ECO:0000256" key="4">
    <source>
        <dbReference type="ARBA" id="ARBA00022984"/>
    </source>
</evidence>
<evidence type="ECO:0000256" key="2">
    <source>
        <dbReference type="ARBA" id="ARBA00022679"/>
    </source>
</evidence>
<comment type="caution">
    <text evidence="10">The sequence shown here is derived from an EMBL/GenBank/DDBJ whole genome shotgun (WGS) entry which is preliminary data.</text>
</comment>
<keyword evidence="4 6" id="KW-0573">Peptidoglycan synthesis</keyword>
<feature type="domain" description="L,D-TPase catalytic" evidence="9">
    <location>
        <begin position="484"/>
        <end position="611"/>
    </location>
</feature>
<feature type="active site" description="Nucleophile" evidence="6">
    <location>
        <position position="587"/>
    </location>
</feature>
<keyword evidence="3 6" id="KW-0133">Cell shape</keyword>
<dbReference type="SUPFAM" id="SSF143985">
    <property type="entry name" value="L,D-transpeptidase pre-catalytic domain-like"/>
    <property type="match status" value="1"/>
</dbReference>
<evidence type="ECO:0000256" key="8">
    <source>
        <dbReference type="SAM" id="Phobius"/>
    </source>
</evidence>
<dbReference type="AlphaFoldDB" id="A0A011VW12"/>
<reference evidence="10 11" key="1">
    <citation type="submission" date="2013-06" db="EMBL/GenBank/DDBJ databases">
        <title>Rumen cellulosomics: divergent fiber-degrading strategies revealed by comparative genome-wide analysis of six Ruminococcal strains.</title>
        <authorList>
            <person name="Dassa B."/>
            <person name="Borovok I."/>
            <person name="Lamed R."/>
            <person name="Flint H."/>
            <person name="Yeoman C.J."/>
            <person name="White B."/>
            <person name="Bayer E.A."/>
        </authorList>
    </citation>
    <scope>NUCLEOTIDE SEQUENCE [LARGE SCALE GENOMIC DNA]</scope>
    <source>
        <strain evidence="10 11">SY3</strain>
    </source>
</reference>
<dbReference type="Gene3D" id="2.40.440.10">
    <property type="entry name" value="L,D-transpeptidase catalytic domain-like"/>
    <property type="match status" value="1"/>
</dbReference>
<dbReference type="Pfam" id="PF03734">
    <property type="entry name" value="YkuD"/>
    <property type="match status" value="1"/>
</dbReference>
<feature type="transmembrane region" description="Helical" evidence="8">
    <location>
        <begin position="132"/>
        <end position="153"/>
    </location>
</feature>
<dbReference type="PROSITE" id="PS52029">
    <property type="entry name" value="LD_TPASE"/>
    <property type="match status" value="1"/>
</dbReference>
<evidence type="ECO:0000256" key="5">
    <source>
        <dbReference type="ARBA" id="ARBA00023316"/>
    </source>
</evidence>
<feature type="active site" description="Proton donor/acceptor" evidence="6">
    <location>
        <position position="563"/>
    </location>
</feature>
<dbReference type="UniPathway" id="UPA00219"/>
<dbReference type="GO" id="GO:0018104">
    <property type="term" value="P:peptidoglycan-protein cross-linking"/>
    <property type="evidence" value="ECO:0007669"/>
    <property type="project" value="TreeGrafter"/>
</dbReference>
<comment type="pathway">
    <text evidence="1 6">Cell wall biogenesis; peptidoglycan biosynthesis.</text>
</comment>
<feature type="compositionally biased region" description="Basic and acidic residues" evidence="7">
    <location>
        <begin position="1"/>
        <end position="10"/>
    </location>
</feature>
<dbReference type="InterPro" id="IPR050979">
    <property type="entry name" value="LD-transpeptidase"/>
</dbReference>
<dbReference type="Proteomes" id="UP000021369">
    <property type="component" value="Unassembled WGS sequence"/>
</dbReference>
<evidence type="ECO:0000313" key="10">
    <source>
        <dbReference type="EMBL" id="EXM39456.1"/>
    </source>
</evidence>
<keyword evidence="8" id="KW-1133">Transmembrane helix</keyword>
<dbReference type="SUPFAM" id="SSF141523">
    <property type="entry name" value="L,D-transpeptidase catalytic domain-like"/>
    <property type="match status" value="1"/>
</dbReference>
<dbReference type="PANTHER" id="PTHR30582:SF33">
    <property type="entry name" value="EXPORTED PROTEIN"/>
    <property type="match status" value="1"/>
</dbReference>
<evidence type="ECO:0000256" key="1">
    <source>
        <dbReference type="ARBA" id="ARBA00004752"/>
    </source>
</evidence>
<dbReference type="OrthoDB" id="3176960at2"/>
<feature type="compositionally biased region" description="Low complexity" evidence="7">
    <location>
        <begin position="108"/>
        <end position="118"/>
    </location>
</feature>
<dbReference type="RefSeq" id="WP_037286069.1">
    <property type="nucleotide sequence ID" value="NZ_JEOB01000002.1"/>
</dbReference>
<keyword evidence="8" id="KW-0472">Membrane</keyword>
<dbReference type="InterPro" id="IPR005490">
    <property type="entry name" value="LD_TPept_cat_dom"/>
</dbReference>
<dbReference type="GO" id="GO:0008360">
    <property type="term" value="P:regulation of cell shape"/>
    <property type="evidence" value="ECO:0007669"/>
    <property type="project" value="UniProtKB-UniRule"/>
</dbReference>
<feature type="region of interest" description="Disordered" evidence="7">
    <location>
        <begin position="1"/>
        <end position="118"/>
    </location>
</feature>
<keyword evidence="11" id="KW-1185">Reference proteome</keyword>